<dbReference type="Proteomes" id="UP000092460">
    <property type="component" value="Unassembled WGS sequence"/>
</dbReference>
<name>A0A1B0AM65_9MUSC</name>
<dbReference type="EnsemblMetazoa" id="GPPI001583-RA">
    <property type="protein sequence ID" value="GPPI001583-PA"/>
    <property type="gene ID" value="GPPI001583"/>
</dbReference>
<evidence type="ECO:0000313" key="2">
    <source>
        <dbReference type="EnsemblMetazoa" id="GPPI001583-PA"/>
    </source>
</evidence>
<evidence type="ECO:0000313" key="3">
    <source>
        <dbReference type="Proteomes" id="UP000092460"/>
    </source>
</evidence>
<feature type="transmembrane region" description="Helical" evidence="1">
    <location>
        <begin position="130"/>
        <end position="153"/>
    </location>
</feature>
<organism evidence="2 3">
    <name type="scientific">Glossina palpalis gambiensis</name>
    <dbReference type="NCBI Taxonomy" id="67801"/>
    <lineage>
        <taxon>Eukaryota</taxon>
        <taxon>Metazoa</taxon>
        <taxon>Ecdysozoa</taxon>
        <taxon>Arthropoda</taxon>
        <taxon>Hexapoda</taxon>
        <taxon>Insecta</taxon>
        <taxon>Pterygota</taxon>
        <taxon>Neoptera</taxon>
        <taxon>Endopterygota</taxon>
        <taxon>Diptera</taxon>
        <taxon>Brachycera</taxon>
        <taxon>Muscomorpha</taxon>
        <taxon>Hippoboscoidea</taxon>
        <taxon>Glossinidae</taxon>
        <taxon>Glossina</taxon>
    </lineage>
</organism>
<keyword evidence="3" id="KW-1185">Reference proteome</keyword>
<accession>A0A1B0AM65</accession>
<dbReference type="EMBL" id="JXJN01000354">
    <property type="status" value="NOT_ANNOTATED_CDS"/>
    <property type="molecule type" value="Genomic_DNA"/>
</dbReference>
<sequence length="259" mass="29956">MSLKTYCTYRLIADEDDANADADADADDNDDDDDDNDNDDDYFLKIVLFFQLNILAVDCLTYAYHQVCFGTKSDVGCKRNYEELLHSVLFQLAGFLKSSREPIAWFLFQDTSNTLSFWAYVWTMKRNKKYIWILVLFILILSTLRFVTALSAVKAPKKVFAPIAVRNLVEAKAGTRKKIYTIEYHSSTNYCAEIAAILATQLWRVMADMAIACKDRCLHVRVCLRARFCLRSPLNLFTINSSLIKEKYHLLIKKYREKV</sequence>
<keyword evidence="1" id="KW-0472">Membrane</keyword>
<keyword evidence="1" id="KW-1133">Transmembrane helix</keyword>
<dbReference type="AlphaFoldDB" id="A0A1B0AM65"/>
<evidence type="ECO:0000256" key="1">
    <source>
        <dbReference type="SAM" id="Phobius"/>
    </source>
</evidence>
<dbReference type="VEuPathDB" id="VectorBase:GPPI001583"/>
<reference evidence="2" key="2">
    <citation type="submission" date="2020-05" db="UniProtKB">
        <authorList>
            <consortium name="EnsemblMetazoa"/>
        </authorList>
    </citation>
    <scope>IDENTIFICATION</scope>
    <source>
        <strain evidence="2">IAEA</strain>
    </source>
</reference>
<keyword evidence="1" id="KW-0812">Transmembrane</keyword>
<reference evidence="3" key="1">
    <citation type="submission" date="2015-01" db="EMBL/GenBank/DDBJ databases">
        <authorList>
            <person name="Aksoy S."/>
            <person name="Warren W."/>
            <person name="Wilson R.K."/>
        </authorList>
    </citation>
    <scope>NUCLEOTIDE SEQUENCE [LARGE SCALE GENOMIC DNA]</scope>
    <source>
        <strain evidence="3">IAEA</strain>
    </source>
</reference>
<proteinExistence type="predicted"/>
<protein>
    <submittedName>
        <fullName evidence="2">Uncharacterized protein</fullName>
    </submittedName>
</protein>